<dbReference type="PANTHER" id="PTHR43420:SF31">
    <property type="entry name" value="ACETYLTRANSFERASE"/>
    <property type="match status" value="1"/>
</dbReference>
<evidence type="ECO:0000256" key="1">
    <source>
        <dbReference type="ARBA" id="ARBA00022679"/>
    </source>
</evidence>
<gene>
    <name evidence="4" type="ordered locus">BCE_2472</name>
</gene>
<dbReference type="InterPro" id="IPR050680">
    <property type="entry name" value="YpeA/RimI_acetyltransf"/>
</dbReference>
<dbReference type="CDD" id="cd04301">
    <property type="entry name" value="NAT_SF"/>
    <property type="match status" value="1"/>
</dbReference>
<evidence type="ECO:0000256" key="2">
    <source>
        <dbReference type="ARBA" id="ARBA00023315"/>
    </source>
</evidence>
<dbReference type="GO" id="GO:0016747">
    <property type="term" value="F:acyltransferase activity, transferring groups other than amino-acyl groups"/>
    <property type="evidence" value="ECO:0007669"/>
    <property type="project" value="InterPro"/>
</dbReference>
<organism evidence="4 5">
    <name type="scientific">Bacillus cereus (strain ATCC 10987 / NRS 248)</name>
    <dbReference type="NCBI Taxonomy" id="222523"/>
    <lineage>
        <taxon>Bacteria</taxon>
        <taxon>Bacillati</taxon>
        <taxon>Bacillota</taxon>
        <taxon>Bacilli</taxon>
        <taxon>Bacillales</taxon>
        <taxon>Bacillaceae</taxon>
        <taxon>Bacillus</taxon>
        <taxon>Bacillus cereus group</taxon>
    </lineage>
</organism>
<dbReference type="InterPro" id="IPR000182">
    <property type="entry name" value="GNAT_dom"/>
</dbReference>
<keyword evidence="1" id="KW-0808">Transferase</keyword>
<dbReference type="SUPFAM" id="SSF55729">
    <property type="entry name" value="Acyl-CoA N-acyltransferases (Nat)"/>
    <property type="match status" value="1"/>
</dbReference>
<name>Q738C3_BACC1</name>
<dbReference type="PANTHER" id="PTHR43420">
    <property type="entry name" value="ACETYLTRANSFERASE"/>
    <property type="match status" value="1"/>
</dbReference>
<keyword evidence="2" id="KW-0012">Acyltransferase</keyword>
<dbReference type="KEGG" id="bca:BCE_2472"/>
<evidence type="ECO:0000259" key="3">
    <source>
        <dbReference type="PROSITE" id="PS51186"/>
    </source>
</evidence>
<protein>
    <recommendedName>
        <fullName evidence="3">N-acetyltransferase domain-containing protein</fullName>
    </recommendedName>
</protein>
<dbReference type="HOGENOM" id="CLU_081766_0_1_9"/>
<dbReference type="AlphaFoldDB" id="Q738C3"/>
<reference evidence="4 5" key="1">
    <citation type="journal article" date="2004" name="Nucleic Acids Res.">
        <title>The genome sequence of Bacillus cereus ATCC 10987 reveals metabolic adaptations and a large plasmid related to Bacillus anthracis pXO1.</title>
        <authorList>
            <person name="Rasko D.A."/>
            <person name="Ravel J."/>
            <person name="Okstad O.A."/>
            <person name="Helgason E."/>
            <person name="Cer R.Z."/>
            <person name="Jiang L."/>
            <person name="Shores K.A."/>
            <person name="Fouts D.E."/>
            <person name="Tourasse N.J."/>
            <person name="Angiuoli S.V."/>
            <person name="Kolonay J."/>
            <person name="Nelson W.C."/>
            <person name="Kolsto A.-B."/>
            <person name="Fraser C.M."/>
            <person name="Read T.D."/>
        </authorList>
    </citation>
    <scope>NUCLEOTIDE SEQUENCE [LARGE SCALE GENOMIC DNA]</scope>
    <source>
        <strain evidence="5">ATCC 10987 / NRS 248</strain>
    </source>
</reference>
<evidence type="ECO:0000313" key="5">
    <source>
        <dbReference type="Proteomes" id="UP000002527"/>
    </source>
</evidence>
<feature type="domain" description="N-acetyltransferase" evidence="3">
    <location>
        <begin position="17"/>
        <end position="174"/>
    </location>
</feature>
<dbReference type="Pfam" id="PF13527">
    <property type="entry name" value="Acetyltransf_9"/>
    <property type="match status" value="1"/>
</dbReference>
<dbReference type="Proteomes" id="UP000002527">
    <property type="component" value="Chromosome"/>
</dbReference>
<dbReference type="PROSITE" id="PS51186">
    <property type="entry name" value="GNAT"/>
    <property type="match status" value="1"/>
</dbReference>
<dbReference type="Gene3D" id="3.40.630.30">
    <property type="match status" value="1"/>
</dbReference>
<evidence type="ECO:0000313" key="4">
    <source>
        <dbReference type="EMBL" id="AAS41389.1"/>
    </source>
</evidence>
<dbReference type="InterPro" id="IPR016181">
    <property type="entry name" value="Acyl_CoA_acyltransferase"/>
</dbReference>
<proteinExistence type="predicted"/>
<accession>Q738C3</accession>
<sequence>MDGINVWRDNMGNVENFEKLLLEEPKREQLFPLFEEVFGITIQTLNDFSERGYWDDTYKALSFLHDDKAVANVAAFSLPLLVNGERINAAGIQSVMTHPNFRGQGLMTQLMSKMIEEIDKTCECALLFTEKPELYASFGFKVVQEYLMTIPYDKKNNNDFSLRELDYYMEEDRKLIHETIDSSQRLSNNFSTLNFRPSFYLNMYDSEWSGKLYYSEKLDALIVYEVDNEKLKLYGVFAPVIPVLDEICGEIAERFTEIEFYFSPDQLGVEDVQFTELQSSKYLMVRSNRELDLKGYKFPVLVEF</sequence>
<dbReference type="EMBL" id="AE017194">
    <property type="protein sequence ID" value="AAS41389.1"/>
    <property type="molecule type" value="Genomic_DNA"/>
</dbReference>